<dbReference type="EMBL" id="FWFL01000008">
    <property type="protein sequence ID" value="SLN56037.1"/>
    <property type="molecule type" value="Genomic_DNA"/>
</dbReference>
<dbReference type="Pfam" id="PF00999">
    <property type="entry name" value="Na_H_Exchanger"/>
    <property type="match status" value="1"/>
</dbReference>
<evidence type="ECO:0000256" key="3">
    <source>
        <dbReference type="ARBA" id="ARBA00022989"/>
    </source>
</evidence>
<feature type="domain" description="Cation/H+ exchanger transmembrane" evidence="6">
    <location>
        <begin position="13"/>
        <end position="370"/>
    </location>
</feature>
<dbReference type="GO" id="GO:0016020">
    <property type="term" value="C:membrane"/>
    <property type="evidence" value="ECO:0007669"/>
    <property type="project" value="UniProtKB-SubCell"/>
</dbReference>
<dbReference type="PANTHER" id="PTHR43021:SF2">
    <property type="entry name" value="CATION_H+ EXCHANGER DOMAIN-CONTAINING PROTEIN"/>
    <property type="match status" value="1"/>
</dbReference>
<dbReference type="PANTHER" id="PTHR43021">
    <property type="entry name" value="NA(+)/H(+) ANTIPORTER-RELATED"/>
    <property type="match status" value="1"/>
</dbReference>
<feature type="transmembrane region" description="Helical" evidence="5">
    <location>
        <begin position="159"/>
        <end position="179"/>
    </location>
</feature>
<gene>
    <name evidence="7" type="ORF">PEL8287_03003</name>
</gene>
<keyword evidence="8" id="KW-1185">Reference proteome</keyword>
<dbReference type="GO" id="GO:0015297">
    <property type="term" value="F:antiporter activity"/>
    <property type="evidence" value="ECO:0007669"/>
    <property type="project" value="InterPro"/>
</dbReference>
<keyword evidence="4 5" id="KW-0472">Membrane</keyword>
<organism evidence="7 8">
    <name type="scientific">Roseovarius litorisediminis</name>
    <dbReference type="NCBI Taxonomy" id="1312363"/>
    <lineage>
        <taxon>Bacteria</taxon>
        <taxon>Pseudomonadati</taxon>
        <taxon>Pseudomonadota</taxon>
        <taxon>Alphaproteobacteria</taxon>
        <taxon>Rhodobacterales</taxon>
        <taxon>Roseobacteraceae</taxon>
        <taxon>Roseovarius</taxon>
    </lineage>
</organism>
<feature type="transmembrane region" description="Helical" evidence="5">
    <location>
        <begin position="222"/>
        <end position="255"/>
    </location>
</feature>
<evidence type="ECO:0000256" key="2">
    <source>
        <dbReference type="ARBA" id="ARBA00022692"/>
    </source>
</evidence>
<dbReference type="OrthoDB" id="9778229at2"/>
<dbReference type="GO" id="GO:1902600">
    <property type="term" value="P:proton transmembrane transport"/>
    <property type="evidence" value="ECO:0007669"/>
    <property type="project" value="InterPro"/>
</dbReference>
<dbReference type="Gene3D" id="1.20.1530.20">
    <property type="match status" value="1"/>
</dbReference>
<reference evidence="7 8" key="1">
    <citation type="submission" date="2017-03" db="EMBL/GenBank/DDBJ databases">
        <authorList>
            <person name="Afonso C.L."/>
            <person name="Miller P.J."/>
            <person name="Scott M.A."/>
            <person name="Spackman E."/>
            <person name="Goraichik I."/>
            <person name="Dimitrov K.M."/>
            <person name="Suarez D.L."/>
            <person name="Swayne D.E."/>
        </authorList>
    </citation>
    <scope>NUCLEOTIDE SEQUENCE [LARGE SCALE GENOMIC DNA]</scope>
    <source>
        <strain evidence="7 8">CECT 8287</strain>
    </source>
</reference>
<dbReference type="InterPro" id="IPR006153">
    <property type="entry name" value="Cation/H_exchanger_TM"/>
</dbReference>
<feature type="transmembrane region" description="Helical" evidence="5">
    <location>
        <begin position="57"/>
        <end position="77"/>
    </location>
</feature>
<feature type="transmembrane region" description="Helical" evidence="5">
    <location>
        <begin position="292"/>
        <end position="314"/>
    </location>
</feature>
<protein>
    <submittedName>
        <fullName evidence="7">Potassium/proton antiporter</fullName>
    </submittedName>
</protein>
<dbReference type="AlphaFoldDB" id="A0A1Y5T815"/>
<comment type="subcellular location">
    <subcellularLocation>
        <location evidence="1">Membrane</location>
        <topology evidence="1">Multi-pass membrane protein</topology>
    </subcellularLocation>
</comment>
<keyword evidence="3 5" id="KW-1133">Transmembrane helix</keyword>
<dbReference type="RefSeq" id="WP_085893223.1">
    <property type="nucleotide sequence ID" value="NZ_FWFL01000008.1"/>
</dbReference>
<feature type="transmembrane region" description="Helical" evidence="5">
    <location>
        <begin position="326"/>
        <end position="350"/>
    </location>
</feature>
<evidence type="ECO:0000256" key="4">
    <source>
        <dbReference type="ARBA" id="ARBA00023136"/>
    </source>
</evidence>
<evidence type="ECO:0000259" key="6">
    <source>
        <dbReference type="Pfam" id="PF00999"/>
    </source>
</evidence>
<feature type="transmembrane region" description="Helical" evidence="5">
    <location>
        <begin position="191"/>
        <end position="210"/>
    </location>
</feature>
<name>A0A1Y5T815_9RHOB</name>
<dbReference type="Proteomes" id="UP000193827">
    <property type="component" value="Unassembled WGS sequence"/>
</dbReference>
<feature type="transmembrane region" description="Helical" evidence="5">
    <location>
        <begin position="267"/>
        <end position="286"/>
    </location>
</feature>
<feature type="transmembrane region" description="Helical" evidence="5">
    <location>
        <begin position="89"/>
        <end position="111"/>
    </location>
</feature>
<dbReference type="InterPro" id="IPR038770">
    <property type="entry name" value="Na+/solute_symporter_sf"/>
</dbReference>
<evidence type="ECO:0000256" key="1">
    <source>
        <dbReference type="ARBA" id="ARBA00004141"/>
    </source>
</evidence>
<sequence>MSLDLLFITLGALFLAGLLADQVGRRTKLPRVTLLLGCGIIVGESGFNLIPPEAQDFYGFLSTTALTMVAFLLGSSLTGENLKKHGQTIMWVSAMIVLISIALVTVGLWLIGVPAPIALLLGAIATATDPAATQDAIRQSGARGAFSKRIRGIVAIDDAWGLMAFSIAVVFALGLAGEVEFALLGHATWEIGGAIGLGLLIGVPGAYLTGRLAKGEPLQSEALGIVFLAAGLAIWAGVSYLLAGMMTGAVIANFARHHDRAFHEIENIQWPFMILFFILAGASLQVDTLLQTGLIGATFILLRIVARLIGGWVGGTLAGAPVAHRAWYGVALLPQAGVAVGMALVAGQIFPDAADFILSLTIGTTVLFELIGPLATIYAVRKVSAQDLIEKTDKKATKRAEQALHQK</sequence>
<keyword evidence="2 5" id="KW-0812">Transmembrane</keyword>
<proteinExistence type="predicted"/>
<evidence type="ECO:0000256" key="5">
    <source>
        <dbReference type="SAM" id="Phobius"/>
    </source>
</evidence>
<evidence type="ECO:0000313" key="8">
    <source>
        <dbReference type="Proteomes" id="UP000193827"/>
    </source>
</evidence>
<accession>A0A1Y5T815</accession>
<feature type="transmembrane region" description="Helical" evidence="5">
    <location>
        <begin position="356"/>
        <end position="380"/>
    </location>
</feature>
<evidence type="ECO:0000313" key="7">
    <source>
        <dbReference type="EMBL" id="SLN56037.1"/>
    </source>
</evidence>